<dbReference type="Pfam" id="PF13976">
    <property type="entry name" value="gag_pre-integrs"/>
    <property type="match status" value="1"/>
</dbReference>
<dbReference type="EMBL" id="BQNB010012909">
    <property type="protein sequence ID" value="GJT09476.1"/>
    <property type="molecule type" value="Genomic_DNA"/>
</dbReference>
<proteinExistence type="predicted"/>
<dbReference type="InterPro" id="IPR054722">
    <property type="entry name" value="PolX-like_BBD"/>
</dbReference>
<dbReference type="InterPro" id="IPR025724">
    <property type="entry name" value="GAG-pre-integrase_dom"/>
</dbReference>
<comment type="caution">
    <text evidence="3">The sequence shown here is derived from an EMBL/GenBank/DDBJ whole genome shotgun (WGS) entry which is preliminary data.</text>
</comment>
<accession>A0ABQ5B4C1</accession>
<evidence type="ECO:0000313" key="3">
    <source>
        <dbReference type="EMBL" id="GJT09476.1"/>
    </source>
</evidence>
<dbReference type="Pfam" id="PF22936">
    <property type="entry name" value="Pol_BBD"/>
    <property type="match status" value="1"/>
</dbReference>
<dbReference type="PANTHER" id="PTHR35317:SF35">
    <property type="entry name" value="DUF4219 DOMAIN-CONTAINING PROTEIN"/>
    <property type="match status" value="1"/>
</dbReference>
<feature type="domain" description="Retrovirus-related Pol polyprotein from transposon TNT 1-94-like beta-barrel" evidence="2">
    <location>
        <begin position="105"/>
        <end position="160"/>
    </location>
</feature>
<keyword evidence="4" id="KW-1185">Reference proteome</keyword>
<protein>
    <submittedName>
        <fullName evidence="3">Retrovirus-related pol polyprotein from transposon TNT 1-94</fullName>
    </submittedName>
</protein>
<reference evidence="3" key="2">
    <citation type="submission" date="2022-01" db="EMBL/GenBank/DDBJ databases">
        <authorList>
            <person name="Yamashiro T."/>
            <person name="Shiraishi A."/>
            <person name="Satake H."/>
            <person name="Nakayama K."/>
        </authorList>
    </citation>
    <scope>NUCLEOTIDE SEQUENCE</scope>
</reference>
<evidence type="ECO:0000259" key="2">
    <source>
        <dbReference type="Pfam" id="PF22936"/>
    </source>
</evidence>
<organism evidence="3 4">
    <name type="scientific">Tanacetum coccineum</name>
    <dbReference type="NCBI Taxonomy" id="301880"/>
    <lineage>
        <taxon>Eukaryota</taxon>
        <taxon>Viridiplantae</taxon>
        <taxon>Streptophyta</taxon>
        <taxon>Embryophyta</taxon>
        <taxon>Tracheophyta</taxon>
        <taxon>Spermatophyta</taxon>
        <taxon>Magnoliopsida</taxon>
        <taxon>eudicotyledons</taxon>
        <taxon>Gunneridae</taxon>
        <taxon>Pentapetalae</taxon>
        <taxon>asterids</taxon>
        <taxon>campanulids</taxon>
        <taxon>Asterales</taxon>
        <taxon>Asteraceae</taxon>
        <taxon>Asteroideae</taxon>
        <taxon>Anthemideae</taxon>
        <taxon>Anthemidinae</taxon>
        <taxon>Tanacetum</taxon>
    </lineage>
</organism>
<name>A0ABQ5B4C1_9ASTR</name>
<dbReference type="Pfam" id="PF14223">
    <property type="entry name" value="Retrotran_gag_2"/>
    <property type="match status" value="1"/>
</dbReference>
<evidence type="ECO:0000313" key="4">
    <source>
        <dbReference type="Proteomes" id="UP001151760"/>
    </source>
</evidence>
<feature type="domain" description="GAG-pre-integrase" evidence="1">
    <location>
        <begin position="191"/>
        <end position="241"/>
    </location>
</feature>
<gene>
    <name evidence="3" type="ORF">Tco_0856518</name>
</gene>
<evidence type="ECO:0000259" key="1">
    <source>
        <dbReference type="Pfam" id="PF13976"/>
    </source>
</evidence>
<sequence length="281" mass="31962">MKMKENEPLNDYSSRLTDLINQMKSYGDEIEDQRVVEKILISILEIFDPIIEIIENTKDLKTLGIQELLSSLKSYEHRMTRHSDKAIESAFQSILQANVETSDTWFLDSGCSNHITGDESILVDIDTARNSQVKMGNGAVVQVKGKGMFPIKMKTGKGCSIYNKGINKELMQKIIMGRNRSFPIIFRYEEHTALKATTTDEALLWHRRLGHLNFQSLNLLHQKNMVGGLPQIHEIEGVCEGLCTQKASSETISERSLLESKEITRASTHQFLWSNEESISW</sequence>
<dbReference type="Proteomes" id="UP001151760">
    <property type="component" value="Unassembled WGS sequence"/>
</dbReference>
<reference evidence="3" key="1">
    <citation type="journal article" date="2022" name="Int. J. Mol. Sci.">
        <title>Draft Genome of Tanacetum Coccineum: Genomic Comparison of Closely Related Tanacetum-Family Plants.</title>
        <authorList>
            <person name="Yamashiro T."/>
            <person name="Shiraishi A."/>
            <person name="Nakayama K."/>
            <person name="Satake H."/>
        </authorList>
    </citation>
    <scope>NUCLEOTIDE SEQUENCE</scope>
</reference>
<dbReference type="PANTHER" id="PTHR35317">
    <property type="entry name" value="OS04G0629600 PROTEIN"/>
    <property type="match status" value="1"/>
</dbReference>